<dbReference type="CDD" id="cd12107">
    <property type="entry name" value="Hemerythrin"/>
    <property type="match status" value="1"/>
</dbReference>
<comment type="similarity">
    <text evidence="1">Belongs to the hemerythrin family.</text>
</comment>
<evidence type="ECO:0000259" key="5">
    <source>
        <dbReference type="Pfam" id="PF01814"/>
    </source>
</evidence>
<dbReference type="GO" id="GO:0005344">
    <property type="term" value="F:oxygen carrier activity"/>
    <property type="evidence" value="ECO:0007669"/>
    <property type="project" value="UniProtKB-KW"/>
</dbReference>
<dbReference type="Gene3D" id="1.20.120.50">
    <property type="entry name" value="Hemerythrin-like"/>
    <property type="match status" value="1"/>
</dbReference>
<dbReference type="NCBIfam" id="NF033749">
    <property type="entry name" value="bact_hemeryth"/>
    <property type="match status" value="1"/>
</dbReference>
<dbReference type="PANTHER" id="PTHR37164">
    <property type="entry name" value="BACTERIOHEMERYTHRIN"/>
    <property type="match status" value="1"/>
</dbReference>
<reference evidence="6" key="2">
    <citation type="submission" date="2023-07" db="EMBL/GenBank/DDBJ databases">
        <authorList>
            <person name="Aydin F."/>
            <person name="Tarhane S."/>
            <person name="Saticioglu I.B."/>
            <person name="Karakaya E."/>
            <person name="Abay S."/>
            <person name="Guran O."/>
            <person name="Bozkurt E."/>
            <person name="Uzum N."/>
            <person name="Olgun K."/>
            <person name="Jablonski D."/>
        </authorList>
    </citation>
    <scope>NUCLEOTIDE SEQUENCE</scope>
    <source>
        <strain evidence="6">Faydin-H75</strain>
    </source>
</reference>
<dbReference type="Pfam" id="PF01814">
    <property type="entry name" value="Hemerythrin"/>
    <property type="match status" value="1"/>
</dbReference>
<keyword evidence="9" id="KW-1185">Reference proteome</keyword>
<dbReference type="InterPro" id="IPR050669">
    <property type="entry name" value="Hemerythrin"/>
</dbReference>
<comment type="caution">
    <text evidence="7">The sequence shown here is derived from an EMBL/GenBank/DDBJ whole genome shotgun (WGS) entry which is preliminary data.</text>
</comment>
<evidence type="ECO:0000313" key="9">
    <source>
        <dbReference type="Proteomes" id="UP001240777"/>
    </source>
</evidence>
<dbReference type="InterPro" id="IPR016131">
    <property type="entry name" value="Haemerythrin_Fe_BS"/>
</dbReference>
<dbReference type="Proteomes" id="UP001177258">
    <property type="component" value="Unassembled WGS sequence"/>
</dbReference>
<dbReference type="PANTHER" id="PTHR37164:SF1">
    <property type="entry name" value="BACTERIOHEMERYTHRIN"/>
    <property type="match status" value="1"/>
</dbReference>
<dbReference type="EMBL" id="JAUPEV010000002">
    <property type="protein sequence ID" value="MDO7252634.1"/>
    <property type="molecule type" value="Genomic_DNA"/>
</dbReference>
<protein>
    <submittedName>
        <fullName evidence="7">Hemerythrin family protein</fullName>
    </submittedName>
</protein>
<evidence type="ECO:0000256" key="2">
    <source>
        <dbReference type="ARBA" id="ARBA00022621"/>
    </source>
</evidence>
<organism evidence="7 8">
    <name type="scientific">Helicobacter cappadocius</name>
    <dbReference type="NCBI Taxonomy" id="3063998"/>
    <lineage>
        <taxon>Bacteria</taxon>
        <taxon>Pseudomonadati</taxon>
        <taxon>Campylobacterota</taxon>
        <taxon>Epsilonproteobacteria</taxon>
        <taxon>Campylobacterales</taxon>
        <taxon>Helicobacteraceae</taxon>
        <taxon>Helicobacter</taxon>
    </lineage>
</organism>
<proteinExistence type="inferred from homology"/>
<dbReference type="InterPro" id="IPR012312">
    <property type="entry name" value="Hemerythrin-like"/>
</dbReference>
<gene>
    <name evidence="6" type="ORF">Q5I04_01705</name>
    <name evidence="7" type="ORF">Q5I06_01705</name>
</gene>
<sequence>MLLPKWEEGYSVDNEMIDMQHKKLFDLAQKAYLMVNHSVSKDEIKEVLREFFEYMRDHFKDEEDYMISIGYPRLDEHKRLHRQIIADFSECVKEIHSANDLKEKIGVIAKEWLLQHILKEDMLIRRYCKERMFVQRDLGISVEKYEYICSCKGKIHEVPPNIHEKIQHQNAKFICRFCKQILRLKH</sequence>
<evidence type="ECO:0000313" key="7">
    <source>
        <dbReference type="EMBL" id="MDP2538501.1"/>
    </source>
</evidence>
<evidence type="ECO:0000313" key="6">
    <source>
        <dbReference type="EMBL" id="MDO7252634.1"/>
    </source>
</evidence>
<reference evidence="7 9" key="1">
    <citation type="submission" date="2023-07" db="EMBL/GenBank/DDBJ databases">
        <title>Unpublished Manusciprt.</title>
        <authorList>
            <person name="Aydin F."/>
            <person name="Tarhane S."/>
            <person name="Saticioglu I.B."/>
            <person name="Karakaya E."/>
            <person name="Abay S."/>
            <person name="Guran O."/>
            <person name="Bozkurt E."/>
            <person name="Uzum N."/>
            <person name="Olgun K."/>
            <person name="Jablonski D."/>
        </authorList>
    </citation>
    <scope>NUCLEOTIDE SEQUENCE</scope>
    <source>
        <strain evidence="9">faydin-H75</strain>
        <strain evidence="7">Faydin-H76</strain>
    </source>
</reference>
<dbReference type="EMBL" id="JAUYZK010000002">
    <property type="protein sequence ID" value="MDP2538501.1"/>
    <property type="molecule type" value="Genomic_DNA"/>
</dbReference>
<evidence type="ECO:0000313" key="8">
    <source>
        <dbReference type="Proteomes" id="UP001177258"/>
    </source>
</evidence>
<feature type="domain" description="Hemerythrin-like" evidence="5">
    <location>
        <begin position="14"/>
        <end position="124"/>
    </location>
</feature>
<dbReference type="PROSITE" id="PS00550">
    <property type="entry name" value="HEMERYTHRINS"/>
    <property type="match status" value="1"/>
</dbReference>
<dbReference type="InterPro" id="IPR035938">
    <property type="entry name" value="Hemerythrin-like_sf"/>
</dbReference>
<evidence type="ECO:0000256" key="3">
    <source>
        <dbReference type="ARBA" id="ARBA00022723"/>
    </source>
</evidence>
<accession>A0AA90PIK7</accession>
<keyword evidence="4" id="KW-0408">Iron</keyword>
<dbReference type="AlphaFoldDB" id="A0AA90PIK7"/>
<keyword evidence="2" id="KW-0813">Transport</keyword>
<keyword evidence="2" id="KW-0561">Oxygen transport</keyword>
<dbReference type="RefSeq" id="WP_305516476.1">
    <property type="nucleotide sequence ID" value="NZ_JAUPEV010000002.1"/>
</dbReference>
<evidence type="ECO:0000256" key="4">
    <source>
        <dbReference type="ARBA" id="ARBA00023004"/>
    </source>
</evidence>
<reference evidence="6 8" key="3">
    <citation type="journal article" date="2024" name="Syst. Appl. Microbiol.">
        <title>Helicobacter cappadocius sp. nov., from lizards: The first psychrotrophic Helicobacter species.</title>
        <authorList>
            <person name="Aydin F."/>
            <person name="Tarhane S."/>
            <person name="Karakaya E."/>
            <person name="Abay S."/>
            <person name="Kayman T."/>
            <person name="Guran O."/>
            <person name="Bozkurt E."/>
            <person name="Uzum N."/>
            <person name="Avci A."/>
            <person name="Olgun K."/>
            <person name="Jablonski D."/>
            <person name="Guran C."/>
            <person name="Burcin Saticioglu I."/>
        </authorList>
    </citation>
    <scope>NUCLEOTIDE SEQUENCE [LARGE SCALE GENOMIC DNA]</scope>
    <source>
        <strain evidence="6">Faydin-H75</strain>
        <strain evidence="8">faydin-H76</strain>
    </source>
</reference>
<dbReference type="NCBIfam" id="TIGR02481">
    <property type="entry name" value="hemeryth_dom"/>
    <property type="match status" value="1"/>
</dbReference>
<dbReference type="GO" id="GO:0046872">
    <property type="term" value="F:metal ion binding"/>
    <property type="evidence" value="ECO:0007669"/>
    <property type="project" value="UniProtKB-KW"/>
</dbReference>
<dbReference type="SUPFAM" id="SSF47188">
    <property type="entry name" value="Hemerythrin-like"/>
    <property type="match status" value="1"/>
</dbReference>
<dbReference type="InterPro" id="IPR012827">
    <property type="entry name" value="Hemerythrin_metal-bd"/>
</dbReference>
<dbReference type="Proteomes" id="UP001240777">
    <property type="component" value="Unassembled WGS sequence"/>
</dbReference>
<name>A0AA90PIK7_9HELI</name>
<keyword evidence="3" id="KW-0479">Metal-binding</keyword>
<evidence type="ECO:0000256" key="1">
    <source>
        <dbReference type="ARBA" id="ARBA00010587"/>
    </source>
</evidence>